<dbReference type="SUPFAM" id="SSF52540">
    <property type="entry name" value="P-loop containing nucleoside triphosphate hydrolases"/>
    <property type="match status" value="1"/>
</dbReference>
<dbReference type="Pfam" id="PF23452">
    <property type="entry name" value="HPAT"/>
    <property type="match status" value="2"/>
</dbReference>
<comment type="caution">
    <text evidence="6">The sequence shown here is derived from an EMBL/GenBank/DDBJ whole genome shotgun (WGS) entry which is preliminary data.</text>
</comment>
<dbReference type="Gene3D" id="3.40.50.300">
    <property type="entry name" value="P-loop containing nucleotide triphosphate hydrolases"/>
    <property type="match status" value="2"/>
</dbReference>
<dbReference type="Proteomes" id="UP000479710">
    <property type="component" value="Unassembled WGS sequence"/>
</dbReference>
<keyword evidence="4" id="KW-0732">Signal</keyword>
<evidence type="ECO:0000256" key="4">
    <source>
        <dbReference type="SAM" id="SignalP"/>
    </source>
</evidence>
<feature type="coiled-coil region" evidence="2">
    <location>
        <begin position="949"/>
        <end position="983"/>
    </location>
</feature>
<dbReference type="InterPro" id="IPR003395">
    <property type="entry name" value="RecF/RecN/SMC_N"/>
</dbReference>
<dbReference type="Gene3D" id="1.10.287.1490">
    <property type="match status" value="1"/>
</dbReference>
<keyword evidence="1 2" id="KW-0175">Coiled coil</keyword>
<gene>
    <name evidence="6" type="ORF">E2562_031098</name>
</gene>
<feature type="coiled-coil region" evidence="2">
    <location>
        <begin position="1663"/>
        <end position="1722"/>
    </location>
</feature>
<evidence type="ECO:0000256" key="1">
    <source>
        <dbReference type="ARBA" id="ARBA00023054"/>
    </source>
</evidence>
<accession>A0A6G1E743</accession>
<feature type="coiled-coil region" evidence="2">
    <location>
        <begin position="1425"/>
        <end position="1624"/>
    </location>
</feature>
<dbReference type="InterPro" id="IPR010935">
    <property type="entry name" value="SMC_hinge"/>
</dbReference>
<dbReference type="OrthoDB" id="10255539at2759"/>
<organism evidence="6 7">
    <name type="scientific">Oryza meyeriana var. granulata</name>
    <dbReference type="NCBI Taxonomy" id="110450"/>
    <lineage>
        <taxon>Eukaryota</taxon>
        <taxon>Viridiplantae</taxon>
        <taxon>Streptophyta</taxon>
        <taxon>Embryophyta</taxon>
        <taxon>Tracheophyta</taxon>
        <taxon>Spermatophyta</taxon>
        <taxon>Magnoliopsida</taxon>
        <taxon>Liliopsida</taxon>
        <taxon>Poales</taxon>
        <taxon>Poaceae</taxon>
        <taxon>BOP clade</taxon>
        <taxon>Oryzoideae</taxon>
        <taxon>Oryzeae</taxon>
        <taxon>Oryzinae</taxon>
        <taxon>Oryza</taxon>
        <taxon>Oryza meyeriana</taxon>
    </lineage>
</organism>
<evidence type="ECO:0000256" key="3">
    <source>
        <dbReference type="SAM" id="MobiDB-lite"/>
    </source>
</evidence>
<dbReference type="GO" id="GO:0051276">
    <property type="term" value="P:chromosome organization"/>
    <property type="evidence" value="ECO:0007669"/>
    <property type="project" value="InterPro"/>
</dbReference>
<dbReference type="PANTHER" id="PTHR43977">
    <property type="entry name" value="STRUCTURAL MAINTENANCE OF CHROMOSOMES PROTEIN 3"/>
    <property type="match status" value="1"/>
</dbReference>
<feature type="coiled-coil region" evidence="2">
    <location>
        <begin position="1368"/>
        <end position="1395"/>
    </location>
</feature>
<dbReference type="FunFam" id="1.20.1060.20:FF:000005">
    <property type="entry name" value="Structural maintenance of chromosomes 2"/>
    <property type="match status" value="1"/>
</dbReference>
<evidence type="ECO:0000313" key="6">
    <source>
        <dbReference type="EMBL" id="KAF0919763.1"/>
    </source>
</evidence>
<dbReference type="EMBL" id="SPHZ02000005">
    <property type="protein sequence ID" value="KAF0919763.1"/>
    <property type="molecule type" value="Genomic_DNA"/>
</dbReference>
<feature type="region of interest" description="Disordered" evidence="3">
    <location>
        <begin position="660"/>
        <end position="688"/>
    </location>
</feature>
<dbReference type="SMART" id="SM00968">
    <property type="entry name" value="SMC_hinge"/>
    <property type="match status" value="1"/>
</dbReference>
<dbReference type="InterPro" id="IPR036277">
    <property type="entry name" value="SMC_hinge_sf"/>
</dbReference>
<feature type="coiled-coil region" evidence="2">
    <location>
        <begin position="1013"/>
        <end position="1189"/>
    </location>
</feature>
<name>A0A6G1E743_9ORYZ</name>
<proteinExistence type="predicted"/>
<protein>
    <recommendedName>
        <fullName evidence="5">SMC hinge domain-containing protein</fullName>
    </recommendedName>
</protein>
<dbReference type="GO" id="GO:0005694">
    <property type="term" value="C:chromosome"/>
    <property type="evidence" value="ECO:0007669"/>
    <property type="project" value="InterPro"/>
</dbReference>
<dbReference type="Gene3D" id="3.30.70.1620">
    <property type="match status" value="1"/>
</dbReference>
<dbReference type="InterPro" id="IPR056508">
    <property type="entry name" value="HPAT-like"/>
</dbReference>
<reference evidence="6 7" key="1">
    <citation type="submission" date="2019-11" db="EMBL/GenBank/DDBJ databases">
        <title>Whole genome sequence of Oryza granulata.</title>
        <authorList>
            <person name="Li W."/>
        </authorList>
    </citation>
    <scope>NUCLEOTIDE SEQUENCE [LARGE SCALE GENOMIC DNA]</scope>
    <source>
        <strain evidence="7">cv. Menghai</strain>
        <tissue evidence="6">Leaf</tissue>
    </source>
</reference>
<dbReference type="SUPFAM" id="SSF75553">
    <property type="entry name" value="Smc hinge domain"/>
    <property type="match status" value="1"/>
</dbReference>
<feature type="domain" description="SMC hinge" evidence="5">
    <location>
        <begin position="1214"/>
        <end position="1334"/>
    </location>
</feature>
<evidence type="ECO:0000259" key="5">
    <source>
        <dbReference type="SMART" id="SM00968"/>
    </source>
</evidence>
<keyword evidence="7" id="KW-1185">Reference proteome</keyword>
<feature type="chain" id="PRO_5026024385" description="SMC hinge domain-containing protein" evidence="4">
    <location>
        <begin position="28"/>
        <end position="1834"/>
    </location>
</feature>
<feature type="signal peptide" evidence="4">
    <location>
        <begin position="1"/>
        <end position="27"/>
    </location>
</feature>
<dbReference type="Pfam" id="PF06470">
    <property type="entry name" value="SMC_hinge"/>
    <property type="match status" value="1"/>
</dbReference>
<sequence>MAAAAAVASAVAATLLLLWPAPVSVEAAAGEGRRLHTLFSVECGDYFDWQAVGLLHSLRKAGQPGGVTRLLSCAPDQLPSYRGLRIGHTLQVPSYSRHPRTGDWYPAINKPAGVVHWLKHSAEVNNVDWVVILDADQIVRGPIIPWELGAEKGKPVAAYYGYLKGCDNILAQLHTAHPEFCDKVGGILAMHIDDLRALAPLWLSKTEEVRQDKSHWSTNITGDIYGMGWISEMYGYSFGAAEVGLRHKINDDIMIYPGYTPRIGIEPLILHYGLPFKVGNWSFSKLEHHEDGITYDCNRLFPPPPFPREVEMLESDLNVKRGLYLSIECINTLNEGLVLHHASIGCPKPQWSKYLSFLKSRWFSELTKPKYWNVQMVENRKTVQHVASLKEDNKHPKIHTLFSTECTSYFDWQTVGLMHSLRVSRQPGNITRLLSCSDEDLKNYKGHDLAPTHYVPSMNRHPLTGDWYPAINKPAAVLHWISHVQTDAEFAVILDADMIMRGPITPWEYGAKLGRPVSTPYEYLIGCDNILAKIHTRNPSACDKVGGVIIMHIDDLRRFAMLWLHKSEEVRADKAHYATSITGDIYESGWISEMYGYSFAAAELNLRHIIRRDILIYPGYVPVPEVKYRVFHYGLRFGVGNWSFDKADWRNADVRHFEFPTPEVPPSPENFSRSKPPNPRPTSGRRRLRRPARMHIKEICLEGFKSYAGRTVVSGFDPLFNAITGLNGSGKSNILDSICFVLGITDLRQVRAASLQELVYKQGQAGVTKATVSIVFDNSDRSRSPLGYEDSPEITVTRQVIYPPIALAVMLPIENFFCARACLGPLGEFGQEFQGFRYSFVLTRRITKVLNMKPPEILSMLEEAAGTRMYEMKKESALKTLEKKQNKVDEINKLLDEEILPALEKLRKEQCQYMKWANGNADLDRLKRFCIAYEFVQAERVRDGALNDVKQIRAKIVELDESTEKLQSEIQQMDKSISTLAAEKEAKLGGEMKTLSENVDKLSHALIKETSVMNNQEETIKSEEKGAEKVLKNIEDIKRSIIEREAAVKNAESDAADMKKRAEDLTKELDESEKEYQGVLAGKSNANEKKCLEDQLRDAKAAVGEAESGLKQLTTKISHSEKELKEKKAQLVSKRDEATAAENELKARKKDLETIKASMQSVNYEEGQMEALQKDRSIELDAVQKLKDRVRALSGELANVHFSYRDPVKNFDRSKVKGVVARLIKMKDSSTATALEVAAGGRLYNVVVDTETTGKQLLQNGDLRRRVTIIPLNKIQTSTIPELVQQAARRLVGAENVTLALELVGYVEEVKNAMTYVFGSTFVCRNMESAKEVAFNREVGSTSVTLEGDIFQPSGLLTGGSRRGGGDLLRQLHELAKAEADLANHEKSLSVIEQKIAALLPLQKKFTELKSQFELKSYDLSLFQNRVEQNEHHKLGELVKKLKQELQESKQELKAKQVQYDKSVSTVSELEKTIKTYGNEREGRLKALERKIKSLKSELQSMSKQLKAHESERERLIMERDAVANELAMLEEQLATSKAQIATMTETLNRHQTKVASIKQDYDQAESELNIGRSKLKECDSQINCMAKEQQKLQQKLSDSNVERKKMENEVKRMEIEQKDCSSKVDKLVEKYSWIATEKQLFGKSGTDYDFASCEPHKAREELENLQAQQSSLEKRVNKKVMAMFEKAEDEYNDLMSKKNIIENDKTKIKTVIEELDEKKKETLKVTWLKVNKDFGSIFSTLLPGTMAKLDPPEGGTFLDGLEVRVAFGTVWKQSLSELSGGQRSLLALSLILALLLFKPAPLYILDEVDAALDLSHTQNIGRMIKAHFPQSQG</sequence>
<dbReference type="GO" id="GO:0005524">
    <property type="term" value="F:ATP binding"/>
    <property type="evidence" value="ECO:0007669"/>
    <property type="project" value="InterPro"/>
</dbReference>
<dbReference type="InterPro" id="IPR027417">
    <property type="entry name" value="P-loop_NTPase"/>
</dbReference>
<dbReference type="GO" id="GO:0051321">
    <property type="term" value="P:meiotic cell cycle"/>
    <property type="evidence" value="ECO:0007669"/>
    <property type="project" value="UniProtKB-KW"/>
</dbReference>
<dbReference type="Gene3D" id="1.20.1060.20">
    <property type="match status" value="1"/>
</dbReference>
<dbReference type="Pfam" id="PF02463">
    <property type="entry name" value="SMC_N"/>
    <property type="match status" value="2"/>
</dbReference>
<evidence type="ECO:0000313" key="7">
    <source>
        <dbReference type="Proteomes" id="UP000479710"/>
    </source>
</evidence>
<evidence type="ECO:0000256" key="2">
    <source>
        <dbReference type="SAM" id="Coils"/>
    </source>
</evidence>